<dbReference type="Proteomes" id="UP001205486">
    <property type="component" value="Unassembled WGS sequence"/>
</dbReference>
<accession>A0ACC6AGH0</accession>
<evidence type="ECO:0000313" key="2">
    <source>
        <dbReference type="Proteomes" id="UP001205486"/>
    </source>
</evidence>
<organism evidence="1 2">
    <name type="scientific">Nitrobacter winogradskyi</name>
    <name type="common">Nitrobacter agilis</name>
    <dbReference type="NCBI Taxonomy" id="913"/>
    <lineage>
        <taxon>Bacteria</taxon>
        <taxon>Pseudomonadati</taxon>
        <taxon>Pseudomonadota</taxon>
        <taxon>Alphaproteobacteria</taxon>
        <taxon>Hyphomicrobiales</taxon>
        <taxon>Nitrobacteraceae</taxon>
        <taxon>Nitrobacter</taxon>
    </lineage>
</organism>
<comment type="caution">
    <text evidence="1">The sequence shown here is derived from an EMBL/GenBank/DDBJ whole genome shotgun (WGS) entry which is preliminary data.</text>
</comment>
<evidence type="ECO:0000313" key="1">
    <source>
        <dbReference type="EMBL" id="MCP1998371.1"/>
    </source>
</evidence>
<proteinExistence type="predicted"/>
<dbReference type="EMBL" id="JALJZS010000001">
    <property type="protein sequence ID" value="MCP1998371.1"/>
    <property type="molecule type" value="Genomic_DNA"/>
</dbReference>
<sequence length="124" mass="14635">MREVPALVLHCGSERRRRWSEDFLMADNDSTIAWHRAQLKKHREALREMEVRRFRFGETADPRVRVETLRMAANLRRKITASEKVIGAYEKRTRRPRTTDFRSLANVPWGNWNSAPCNGEIARD</sequence>
<gene>
    <name evidence="1" type="ORF">J2S34_000793</name>
</gene>
<protein>
    <submittedName>
        <fullName evidence="1">Uncharacterized protein</fullName>
    </submittedName>
</protein>
<name>A0ACC6AGH0_NITWI</name>
<reference evidence="1" key="1">
    <citation type="submission" date="2022-03" db="EMBL/GenBank/DDBJ databases">
        <title>Interactions between chemoautotrophic and heterotrophic bacteria.</title>
        <authorList>
            <person name="Santoro A."/>
        </authorList>
    </citation>
    <scope>NUCLEOTIDE SEQUENCE</scope>
    <source>
        <strain evidence="1">Nb-106</strain>
    </source>
</reference>
<keyword evidence="2" id="KW-1185">Reference proteome</keyword>